<gene>
    <name evidence="1" type="ORF">AVEN_226705_1</name>
</gene>
<dbReference type="EMBL" id="BGPR01000266">
    <property type="protein sequence ID" value="GBM09198.1"/>
    <property type="molecule type" value="Genomic_DNA"/>
</dbReference>
<evidence type="ECO:0000313" key="2">
    <source>
        <dbReference type="Proteomes" id="UP000499080"/>
    </source>
</evidence>
<evidence type="ECO:0000313" key="1">
    <source>
        <dbReference type="EMBL" id="GBM09198.1"/>
    </source>
</evidence>
<protein>
    <submittedName>
        <fullName evidence="1">Uncharacterized protein</fullName>
    </submittedName>
</protein>
<organism evidence="1 2">
    <name type="scientific">Araneus ventricosus</name>
    <name type="common">Orbweaver spider</name>
    <name type="synonym">Epeira ventricosa</name>
    <dbReference type="NCBI Taxonomy" id="182803"/>
    <lineage>
        <taxon>Eukaryota</taxon>
        <taxon>Metazoa</taxon>
        <taxon>Ecdysozoa</taxon>
        <taxon>Arthropoda</taxon>
        <taxon>Chelicerata</taxon>
        <taxon>Arachnida</taxon>
        <taxon>Araneae</taxon>
        <taxon>Araneomorphae</taxon>
        <taxon>Entelegynae</taxon>
        <taxon>Araneoidea</taxon>
        <taxon>Araneidae</taxon>
        <taxon>Araneus</taxon>
    </lineage>
</organism>
<comment type="caution">
    <text evidence="1">The sequence shown here is derived from an EMBL/GenBank/DDBJ whole genome shotgun (WGS) entry which is preliminary data.</text>
</comment>
<dbReference type="Proteomes" id="UP000499080">
    <property type="component" value="Unassembled WGS sequence"/>
</dbReference>
<name>A0A4Y2CZP8_ARAVE</name>
<dbReference type="AlphaFoldDB" id="A0A4Y2CZP8"/>
<proteinExistence type="predicted"/>
<sequence length="111" mass="13173">MTLGDLMDKFWVLARLKTGSSRSEDHYFRNFSPRVRHRLTKWQALQLYDEIDRVIRKENDLRFKKIPAMERLCASVTVETRSIERQNFEAFFADGVPINSFDGFEVRPKSD</sequence>
<reference evidence="1 2" key="1">
    <citation type="journal article" date="2019" name="Sci. Rep.">
        <title>Orb-weaving spider Araneus ventricosus genome elucidates the spidroin gene catalogue.</title>
        <authorList>
            <person name="Kono N."/>
            <person name="Nakamura H."/>
            <person name="Ohtoshi R."/>
            <person name="Moran D.A.P."/>
            <person name="Shinohara A."/>
            <person name="Yoshida Y."/>
            <person name="Fujiwara M."/>
            <person name="Mori M."/>
            <person name="Tomita M."/>
            <person name="Arakawa K."/>
        </authorList>
    </citation>
    <scope>NUCLEOTIDE SEQUENCE [LARGE SCALE GENOMIC DNA]</scope>
</reference>
<accession>A0A4Y2CZP8</accession>
<keyword evidence="2" id="KW-1185">Reference proteome</keyword>